<evidence type="ECO:0000256" key="8">
    <source>
        <dbReference type="ARBA" id="ARBA00038932"/>
    </source>
</evidence>
<dbReference type="EMBL" id="CAJPEV010000036">
    <property type="protein sequence ID" value="CAG0879260.1"/>
    <property type="molecule type" value="Genomic_DNA"/>
</dbReference>
<gene>
    <name evidence="13" type="ORF">DSTB1V02_LOCUS512</name>
</gene>
<evidence type="ECO:0000313" key="14">
    <source>
        <dbReference type="Proteomes" id="UP000677054"/>
    </source>
</evidence>
<dbReference type="Pfam" id="PF01187">
    <property type="entry name" value="MIF"/>
    <property type="match status" value="1"/>
</dbReference>
<keyword evidence="14" id="KW-1185">Reference proteome</keyword>
<evidence type="ECO:0000256" key="12">
    <source>
        <dbReference type="ARBA" id="ARBA00042730"/>
    </source>
</evidence>
<evidence type="ECO:0000256" key="6">
    <source>
        <dbReference type="ARBA" id="ARBA00036735"/>
    </source>
</evidence>
<evidence type="ECO:0000256" key="1">
    <source>
        <dbReference type="ARBA" id="ARBA00004613"/>
    </source>
</evidence>
<keyword evidence="3" id="KW-0202">Cytokine</keyword>
<evidence type="ECO:0000256" key="10">
    <source>
        <dbReference type="ARBA" id="ARBA00041631"/>
    </source>
</evidence>
<dbReference type="GO" id="GO:0005125">
    <property type="term" value="F:cytokine activity"/>
    <property type="evidence" value="ECO:0007669"/>
    <property type="project" value="UniProtKB-KW"/>
</dbReference>
<evidence type="ECO:0000256" key="11">
    <source>
        <dbReference type="ARBA" id="ARBA00041912"/>
    </source>
</evidence>
<dbReference type="EMBL" id="LR899553">
    <property type="protein sequence ID" value="CAD7240489.1"/>
    <property type="molecule type" value="Genomic_DNA"/>
</dbReference>
<reference evidence="13" key="1">
    <citation type="submission" date="2020-11" db="EMBL/GenBank/DDBJ databases">
        <authorList>
            <person name="Tran Van P."/>
        </authorList>
    </citation>
    <scope>NUCLEOTIDE SEQUENCE</scope>
</reference>
<dbReference type="SUPFAM" id="SSF55331">
    <property type="entry name" value="Tautomerase/MIF"/>
    <property type="match status" value="1"/>
</dbReference>
<keyword evidence="4" id="KW-0964">Secreted</keyword>
<organism evidence="13">
    <name type="scientific">Darwinula stevensoni</name>
    <dbReference type="NCBI Taxonomy" id="69355"/>
    <lineage>
        <taxon>Eukaryota</taxon>
        <taxon>Metazoa</taxon>
        <taxon>Ecdysozoa</taxon>
        <taxon>Arthropoda</taxon>
        <taxon>Crustacea</taxon>
        <taxon>Oligostraca</taxon>
        <taxon>Ostracoda</taxon>
        <taxon>Podocopa</taxon>
        <taxon>Podocopida</taxon>
        <taxon>Darwinulocopina</taxon>
        <taxon>Darwinuloidea</taxon>
        <taxon>Darwinulidae</taxon>
        <taxon>Darwinula</taxon>
    </lineage>
</organism>
<dbReference type="GO" id="GO:0050178">
    <property type="term" value="F:phenylpyruvate tautomerase activity"/>
    <property type="evidence" value="ECO:0007669"/>
    <property type="project" value="UniProtKB-EC"/>
</dbReference>
<dbReference type="Gene3D" id="3.30.429.10">
    <property type="entry name" value="Macrophage Migration Inhibitory Factor"/>
    <property type="match status" value="1"/>
</dbReference>
<dbReference type="GO" id="GO:0005615">
    <property type="term" value="C:extracellular space"/>
    <property type="evidence" value="ECO:0007669"/>
    <property type="project" value="UniProtKB-KW"/>
</dbReference>
<dbReference type="Proteomes" id="UP000677054">
    <property type="component" value="Unassembled WGS sequence"/>
</dbReference>
<comment type="similarity">
    <text evidence="2">Belongs to the MIF family.</text>
</comment>
<dbReference type="GO" id="GO:0004167">
    <property type="term" value="F:dopachrome isomerase activity"/>
    <property type="evidence" value="ECO:0007669"/>
    <property type="project" value="UniProtKB-EC"/>
</dbReference>
<proteinExistence type="inferred from homology"/>
<evidence type="ECO:0000313" key="13">
    <source>
        <dbReference type="EMBL" id="CAD7240489.1"/>
    </source>
</evidence>
<comment type="subcellular location">
    <subcellularLocation>
        <location evidence="1">Secreted</location>
    </subcellularLocation>
</comment>
<comment type="catalytic activity">
    <reaction evidence="7">
        <text>L-dopachrome = 5,6-dihydroxyindole-2-carboxylate</text>
        <dbReference type="Rhea" id="RHEA:13041"/>
        <dbReference type="ChEBI" id="CHEBI:16875"/>
        <dbReference type="ChEBI" id="CHEBI:57509"/>
        <dbReference type="EC" id="5.3.3.12"/>
    </reaction>
</comment>
<evidence type="ECO:0000256" key="4">
    <source>
        <dbReference type="ARBA" id="ARBA00022525"/>
    </source>
</evidence>
<dbReference type="AlphaFoldDB" id="A0A7R8WYS1"/>
<dbReference type="PANTHER" id="PTHR11954:SF6">
    <property type="entry name" value="MACROPHAGE MIGRATION INHIBITORY FACTOR"/>
    <property type="match status" value="1"/>
</dbReference>
<evidence type="ECO:0000256" key="7">
    <source>
        <dbReference type="ARBA" id="ARBA00036823"/>
    </source>
</evidence>
<dbReference type="OrthoDB" id="255819at2759"/>
<sequence length="120" mass="13119">MPHLHLLTNVSQDSFTDGFISETSKLLAQTLGKPESYCCFTVQQVHGAFGGSNKKFGSARLMSIGCLGVKENQKHSATLSKHFEKHLGIPSDRLYFEFVDAKPADVGYNGTTFHAIFGGH</sequence>
<accession>A0A7R8WYS1</accession>
<dbReference type="EC" id="5.3.3.12" evidence="8"/>
<dbReference type="EC" id="5.3.2.1" evidence="9"/>
<evidence type="ECO:0000256" key="2">
    <source>
        <dbReference type="ARBA" id="ARBA00005851"/>
    </source>
</evidence>
<evidence type="ECO:0000256" key="3">
    <source>
        <dbReference type="ARBA" id="ARBA00022514"/>
    </source>
</evidence>
<evidence type="ECO:0000256" key="9">
    <source>
        <dbReference type="ARBA" id="ARBA00039086"/>
    </source>
</evidence>
<dbReference type="PANTHER" id="PTHR11954">
    <property type="entry name" value="D-DOPACHROME DECARBOXYLASE"/>
    <property type="match status" value="1"/>
</dbReference>
<dbReference type="InterPro" id="IPR001398">
    <property type="entry name" value="Macrophage_inhib_fac"/>
</dbReference>
<evidence type="ECO:0000256" key="5">
    <source>
        <dbReference type="ARBA" id="ARBA00023235"/>
    </source>
</evidence>
<protein>
    <recommendedName>
        <fullName evidence="12">L-dopachrome isomerase</fullName>
        <ecNumber evidence="9">5.3.2.1</ecNumber>
        <ecNumber evidence="8">5.3.3.12</ecNumber>
    </recommendedName>
    <alternativeName>
        <fullName evidence="10">L-dopachrome tautomerase</fullName>
    </alternativeName>
    <alternativeName>
        <fullName evidence="11">Phenylpyruvate tautomerase</fullName>
    </alternativeName>
</protein>
<name>A0A7R8WYS1_9CRUS</name>
<keyword evidence="5" id="KW-0413">Isomerase</keyword>
<comment type="catalytic activity">
    <reaction evidence="6">
        <text>3-phenylpyruvate = enol-phenylpyruvate</text>
        <dbReference type="Rhea" id="RHEA:17097"/>
        <dbReference type="ChEBI" id="CHEBI:16815"/>
        <dbReference type="ChEBI" id="CHEBI:18005"/>
        <dbReference type="EC" id="5.3.2.1"/>
    </reaction>
</comment>
<dbReference type="InterPro" id="IPR014347">
    <property type="entry name" value="Tautomerase/MIF_sf"/>
</dbReference>